<evidence type="ECO:0000313" key="1">
    <source>
        <dbReference type="EMBL" id="OWJ77976.1"/>
    </source>
</evidence>
<dbReference type="RefSeq" id="WP_088238955.1">
    <property type="nucleotide sequence ID" value="NZ_CALUEG010000058.1"/>
</dbReference>
<accession>A0ABX3ZVS4</accession>
<proteinExistence type="predicted"/>
<gene>
    <name evidence="1" type="ORF">CDV53_04470</name>
</gene>
<evidence type="ECO:0000313" key="2">
    <source>
        <dbReference type="Proteomes" id="UP000214673"/>
    </source>
</evidence>
<protein>
    <submittedName>
        <fullName evidence="1">Uncharacterized protein</fullName>
    </submittedName>
</protein>
<dbReference type="Proteomes" id="UP000214673">
    <property type="component" value="Unassembled WGS sequence"/>
</dbReference>
<dbReference type="EMBL" id="NIPV01000014">
    <property type="protein sequence ID" value="OWJ77976.1"/>
    <property type="molecule type" value="Genomic_DNA"/>
</dbReference>
<sequence>MAEPCGPDDSNLRTTLRNRLLHQVYLAGYCGTCVPRWLRRLLADSDWHRAWLLGHMRFFVEDGVAYGPANTYPGPRIQDQV</sequence>
<keyword evidence="2" id="KW-1185">Reference proteome</keyword>
<comment type="caution">
    <text evidence="1">The sequence shown here is derived from an EMBL/GenBank/DDBJ whole genome shotgun (WGS) entry which is preliminary data.</text>
</comment>
<reference evidence="1 2" key="1">
    <citation type="submission" date="2016-11" db="EMBL/GenBank/DDBJ databases">
        <title>Comparison of Traditional DNA-DNA Hybridization with In Silico Genomic Analysis.</title>
        <authorList>
            <person name="Nicholson A.C."/>
            <person name="Sammons S."/>
            <person name="Humrighouse B.W."/>
            <person name="Graziano J."/>
            <person name="Lasker B."/>
            <person name="Whitney A.M."/>
            <person name="Mcquiston J.R."/>
        </authorList>
    </citation>
    <scope>NUCLEOTIDE SEQUENCE [LARGE SCALE GENOMIC DNA]</scope>
    <source>
        <strain evidence="1 2">H1892</strain>
    </source>
</reference>
<organism evidence="1 2">
    <name type="scientific">Haematobacter missouriensis</name>
    <dbReference type="NCBI Taxonomy" id="366616"/>
    <lineage>
        <taxon>Bacteria</taxon>
        <taxon>Pseudomonadati</taxon>
        <taxon>Pseudomonadota</taxon>
        <taxon>Alphaproteobacteria</taxon>
        <taxon>Rhodobacterales</taxon>
        <taxon>Paracoccaceae</taxon>
        <taxon>Haematobacter</taxon>
    </lineage>
</organism>
<name>A0ABX3ZVS4_9RHOB</name>